<feature type="region of interest" description="Disordered" evidence="1">
    <location>
        <begin position="181"/>
        <end position="268"/>
    </location>
</feature>
<feature type="transmembrane region" description="Helical" evidence="2">
    <location>
        <begin position="76"/>
        <end position="93"/>
    </location>
</feature>
<evidence type="ECO:0000313" key="3">
    <source>
        <dbReference type="EMBL" id="MBB6566712.1"/>
    </source>
</evidence>
<dbReference type="RefSeq" id="WP_171678796.1">
    <property type="nucleotide sequence ID" value="NZ_BAAAGT010000004.1"/>
</dbReference>
<name>A0A7Y4P3W3_9ACTN</name>
<evidence type="ECO:0000313" key="5">
    <source>
        <dbReference type="Proteomes" id="UP000534306"/>
    </source>
</evidence>
<dbReference type="EMBL" id="JABJRC010000013">
    <property type="protein sequence ID" value="NOL45498.1"/>
    <property type="molecule type" value="Genomic_DNA"/>
</dbReference>
<comment type="caution">
    <text evidence="4">The sequence shown here is derived from an EMBL/GenBank/DDBJ whole genome shotgun (WGS) entry which is preliminary data.</text>
</comment>
<keyword evidence="5" id="KW-1185">Reference proteome</keyword>
<feature type="transmembrane region" description="Helical" evidence="2">
    <location>
        <begin position="144"/>
        <end position="167"/>
    </location>
</feature>
<accession>A0A7Y4P3W3</accession>
<gene>
    <name evidence="3" type="ORF">HNR71_002349</name>
    <name evidence="4" type="ORF">HPO96_35150</name>
</gene>
<evidence type="ECO:0000313" key="6">
    <source>
        <dbReference type="Proteomes" id="UP000553957"/>
    </source>
</evidence>
<evidence type="ECO:0000256" key="2">
    <source>
        <dbReference type="SAM" id="Phobius"/>
    </source>
</evidence>
<protein>
    <submittedName>
        <fullName evidence="4">Uncharacterized protein</fullName>
    </submittedName>
</protein>
<dbReference type="Proteomes" id="UP000534306">
    <property type="component" value="Unassembled WGS sequence"/>
</dbReference>
<evidence type="ECO:0000256" key="1">
    <source>
        <dbReference type="SAM" id="MobiDB-lite"/>
    </source>
</evidence>
<dbReference type="Proteomes" id="UP000553957">
    <property type="component" value="Unassembled WGS sequence"/>
</dbReference>
<organism evidence="4 5">
    <name type="scientific">Kribbella sandramycini</name>
    <dbReference type="NCBI Taxonomy" id="60450"/>
    <lineage>
        <taxon>Bacteria</taxon>
        <taxon>Bacillati</taxon>
        <taxon>Actinomycetota</taxon>
        <taxon>Actinomycetes</taxon>
        <taxon>Propionibacteriales</taxon>
        <taxon>Kribbellaceae</taxon>
        <taxon>Kribbella</taxon>
    </lineage>
</organism>
<proteinExistence type="predicted"/>
<dbReference type="EMBL" id="JACHKF010000001">
    <property type="protein sequence ID" value="MBB6566712.1"/>
    <property type="molecule type" value="Genomic_DNA"/>
</dbReference>
<evidence type="ECO:0000313" key="4">
    <source>
        <dbReference type="EMBL" id="NOL45498.1"/>
    </source>
</evidence>
<sequence length="268" mass="28733">MTELMMAAASAVTSSYAGTAVRDLKLLLLSGLGWLAAVSLWTGRSPGRELQSAIDWCGLSWSITPALTWLDDRSDALAYLVVVLMFVIALGVRRGLGEWLANGRVLGGTMVGILLALEIGIPTVELTVLVLLASLCAAVRERSLITGFLFLVAPWLLLLLVGPGLFLNDLLGLSSHRRLDPRRSLPSVEPKTGTVNAPVSTREEGIQPQVFRPYTGEPSGEPALTRLREGPPPPGSTRRRSRRAVTRLGGPSVEPLVTSKVRANRAAQ</sequence>
<keyword evidence="2" id="KW-0472">Membrane</keyword>
<reference evidence="3 6" key="2">
    <citation type="submission" date="2020-08" db="EMBL/GenBank/DDBJ databases">
        <title>Sequencing the genomes of 1000 actinobacteria strains.</title>
        <authorList>
            <person name="Klenk H.-P."/>
        </authorList>
    </citation>
    <scope>NUCLEOTIDE SEQUENCE [LARGE SCALE GENOMIC DNA]</scope>
    <source>
        <strain evidence="3 6">DSM 15626</strain>
    </source>
</reference>
<keyword evidence="2" id="KW-0812">Transmembrane</keyword>
<feature type="transmembrane region" description="Helical" evidence="2">
    <location>
        <begin position="105"/>
        <end position="132"/>
    </location>
</feature>
<keyword evidence="2" id="KW-1133">Transmembrane helix</keyword>
<dbReference type="AlphaFoldDB" id="A0A7Y4P3W3"/>
<reference evidence="4 5" key="1">
    <citation type="submission" date="2020-05" db="EMBL/GenBank/DDBJ databases">
        <title>Genome sequence of Kribbella sandramycini ATCC 39419.</title>
        <authorList>
            <person name="Maclea K.S."/>
            <person name="Fair J.L."/>
        </authorList>
    </citation>
    <scope>NUCLEOTIDE SEQUENCE [LARGE SCALE GENOMIC DNA]</scope>
    <source>
        <strain evidence="4 5">ATCC 39419</strain>
    </source>
</reference>